<evidence type="ECO:0000259" key="1">
    <source>
        <dbReference type="Pfam" id="PF01425"/>
    </source>
</evidence>
<protein>
    <submittedName>
        <fullName evidence="2">Amidase</fullName>
    </submittedName>
</protein>
<organism evidence="2 3">
    <name type="scientific">Achromobacter arsenitoxydans SY8</name>
    <dbReference type="NCBI Taxonomy" id="477184"/>
    <lineage>
        <taxon>Bacteria</taxon>
        <taxon>Pseudomonadati</taxon>
        <taxon>Pseudomonadota</taxon>
        <taxon>Betaproteobacteria</taxon>
        <taxon>Burkholderiales</taxon>
        <taxon>Alcaligenaceae</taxon>
        <taxon>Achromobacter</taxon>
    </lineage>
</organism>
<dbReference type="Pfam" id="PF01425">
    <property type="entry name" value="Amidase"/>
    <property type="match status" value="1"/>
</dbReference>
<dbReference type="RefSeq" id="WP_008160503.1">
    <property type="nucleotide sequence ID" value="NZ_AGUF01000032.1"/>
</dbReference>
<dbReference type="Gene3D" id="3.90.1300.10">
    <property type="entry name" value="Amidase signature (AS) domain"/>
    <property type="match status" value="1"/>
</dbReference>
<dbReference type="AlphaFoldDB" id="H0F3Z1"/>
<dbReference type="NCBIfam" id="NF005686">
    <property type="entry name" value="PRK07486.1"/>
    <property type="match status" value="1"/>
</dbReference>
<gene>
    <name evidence="2" type="ORF">KYC_07411</name>
</gene>
<evidence type="ECO:0000313" key="3">
    <source>
        <dbReference type="Proteomes" id="UP000003113"/>
    </source>
</evidence>
<name>H0F3Z1_9BURK</name>
<dbReference type="InterPro" id="IPR036928">
    <property type="entry name" value="AS_sf"/>
</dbReference>
<sequence length="478" mass="51311">MSFTTTSMTPTLCDLSASALRDEIAAGHVSARDVMAAHLDRIAVWNPKVNAVVTLDAEGAMARAAQADAHQAAGRPLGLLHGLPILHKDSFLTAGMRTTYGSPLYRDFVPDRDSLIVSRERAAGAITLGKTNLPEFGAGSQTFNTVFGATRNPYDLRMTAGGSSGGAAAALATRMASLADGTDMGGSLRNPASFCNVVGLRPSPGRVPQWPTASPYNALTVAGPMGRTVADVALLLAATAGPDARDPLAIEQDPARFLDSLARDFNDVRIAYAPTWGGLPTQPAVVRALERQLPVFADLGARVEPACPDFAGADASFQALRGQTFAVGYEAALRDHRDQLKDSVIWNIELGLKQTAAAVVQAERDRAALFARMHAFMQTYEFMIGPVSQVLPFPAEQESVDRIEDTPMRNYIDWMRSGYYLSLTGHPAISVPCGFSEDGLPVGIQIVGRYRQEHALLQLAHAFEQATQYWRHAPVLPQ</sequence>
<dbReference type="STRING" id="477184.KYC_07411"/>
<dbReference type="eggNOG" id="COG0154">
    <property type="taxonomic scope" value="Bacteria"/>
</dbReference>
<dbReference type="PANTHER" id="PTHR11895:SF76">
    <property type="entry name" value="INDOLEACETAMIDE HYDROLASE"/>
    <property type="match status" value="1"/>
</dbReference>
<reference evidence="2 3" key="1">
    <citation type="journal article" date="2012" name="J. Bacteriol.">
        <title>Genome sequence of the highly efficient arsenite-oxidizing bacterium Achromobacter arsenitoxydans SY8.</title>
        <authorList>
            <person name="Li X."/>
            <person name="Hu Y."/>
            <person name="Gong J."/>
            <person name="Lin Y."/>
            <person name="Johnstone L."/>
            <person name="Rensing C."/>
            <person name="Wang G."/>
        </authorList>
    </citation>
    <scope>NUCLEOTIDE SEQUENCE [LARGE SCALE GENOMIC DNA]</scope>
    <source>
        <strain evidence="2 3">SY8</strain>
    </source>
</reference>
<dbReference type="EMBL" id="AGUF01000032">
    <property type="protein sequence ID" value="EHK67030.1"/>
    <property type="molecule type" value="Genomic_DNA"/>
</dbReference>
<dbReference type="PATRIC" id="fig|477184.5.peg.1468"/>
<dbReference type="Proteomes" id="UP000003113">
    <property type="component" value="Unassembled WGS sequence"/>
</dbReference>
<comment type="caution">
    <text evidence="2">The sequence shown here is derived from an EMBL/GenBank/DDBJ whole genome shotgun (WGS) entry which is preliminary data.</text>
</comment>
<dbReference type="InterPro" id="IPR023631">
    <property type="entry name" value="Amidase_dom"/>
</dbReference>
<keyword evidence="3" id="KW-1185">Reference proteome</keyword>
<feature type="domain" description="Amidase" evidence="1">
    <location>
        <begin position="34"/>
        <end position="457"/>
    </location>
</feature>
<evidence type="ECO:0000313" key="2">
    <source>
        <dbReference type="EMBL" id="EHK67030.1"/>
    </source>
</evidence>
<proteinExistence type="predicted"/>
<dbReference type="InterPro" id="IPR020556">
    <property type="entry name" value="Amidase_CS"/>
</dbReference>
<dbReference type="PANTHER" id="PTHR11895">
    <property type="entry name" value="TRANSAMIDASE"/>
    <property type="match status" value="1"/>
</dbReference>
<dbReference type="SUPFAM" id="SSF75304">
    <property type="entry name" value="Amidase signature (AS) enzymes"/>
    <property type="match status" value="1"/>
</dbReference>
<dbReference type="PROSITE" id="PS00571">
    <property type="entry name" value="AMIDASES"/>
    <property type="match status" value="1"/>
</dbReference>
<dbReference type="InterPro" id="IPR000120">
    <property type="entry name" value="Amidase"/>
</dbReference>
<accession>H0F3Z1</accession>
<dbReference type="GO" id="GO:0003824">
    <property type="term" value="F:catalytic activity"/>
    <property type="evidence" value="ECO:0007669"/>
    <property type="project" value="InterPro"/>
</dbReference>